<evidence type="ECO:0000256" key="3">
    <source>
        <dbReference type="ARBA" id="ARBA00022692"/>
    </source>
</evidence>
<dbReference type="PANTHER" id="PTHR25466:SF14">
    <property type="entry name" value="BUTYROPHILIN SUBFAMILY 2 MEMBER A2-LIKE-RELATED"/>
    <property type="match status" value="1"/>
</dbReference>
<dbReference type="InterPro" id="IPR036179">
    <property type="entry name" value="Ig-like_dom_sf"/>
</dbReference>
<reference evidence="13" key="1">
    <citation type="submission" date="2025-08" db="UniProtKB">
        <authorList>
            <consortium name="Ensembl"/>
        </authorList>
    </citation>
    <scope>IDENTIFICATION</scope>
</reference>
<dbReference type="GO" id="GO:0009897">
    <property type="term" value="C:external side of plasma membrane"/>
    <property type="evidence" value="ECO:0007669"/>
    <property type="project" value="TreeGrafter"/>
</dbReference>
<dbReference type="GO" id="GO:0007166">
    <property type="term" value="P:cell surface receptor signaling pathway"/>
    <property type="evidence" value="ECO:0007669"/>
    <property type="project" value="TreeGrafter"/>
</dbReference>
<feature type="chain" id="PRO_5017196967" description="Ig-like domain-containing protein" evidence="11">
    <location>
        <begin position="25"/>
        <end position="209"/>
    </location>
</feature>
<keyword evidence="7" id="KW-1015">Disulfide bond</keyword>
<keyword evidence="3" id="KW-0812">Transmembrane</keyword>
<dbReference type="GO" id="GO:0031295">
    <property type="term" value="P:T cell costimulation"/>
    <property type="evidence" value="ECO:0007669"/>
    <property type="project" value="TreeGrafter"/>
</dbReference>
<dbReference type="Proteomes" id="UP000261420">
    <property type="component" value="Unplaced"/>
</dbReference>
<evidence type="ECO:0000256" key="4">
    <source>
        <dbReference type="ARBA" id="ARBA00022729"/>
    </source>
</evidence>
<comment type="subcellular location">
    <subcellularLocation>
        <location evidence="1">Cell membrane</location>
        <topology evidence="1">Single-pass type I membrane protein</topology>
    </subcellularLocation>
</comment>
<evidence type="ECO:0000256" key="10">
    <source>
        <dbReference type="ARBA" id="ARBA00023319"/>
    </source>
</evidence>
<dbReference type="GO" id="GO:0071222">
    <property type="term" value="P:cellular response to lipopolysaccharide"/>
    <property type="evidence" value="ECO:0007669"/>
    <property type="project" value="TreeGrafter"/>
</dbReference>
<dbReference type="InterPro" id="IPR013783">
    <property type="entry name" value="Ig-like_fold"/>
</dbReference>
<protein>
    <recommendedName>
        <fullName evidence="12">Ig-like domain-containing protein</fullName>
    </recommendedName>
</protein>
<keyword evidence="5" id="KW-1133">Transmembrane helix</keyword>
<evidence type="ECO:0000256" key="5">
    <source>
        <dbReference type="ARBA" id="ARBA00022989"/>
    </source>
</evidence>
<dbReference type="AlphaFoldDB" id="A0A3B4VQB5"/>
<evidence type="ECO:0000256" key="7">
    <source>
        <dbReference type="ARBA" id="ARBA00023157"/>
    </source>
</evidence>
<dbReference type="InterPro" id="IPR007110">
    <property type="entry name" value="Ig-like_dom"/>
</dbReference>
<dbReference type="SUPFAM" id="SSF48726">
    <property type="entry name" value="Immunoglobulin"/>
    <property type="match status" value="1"/>
</dbReference>
<evidence type="ECO:0000256" key="11">
    <source>
        <dbReference type="SAM" id="SignalP"/>
    </source>
</evidence>
<dbReference type="Pfam" id="PF07686">
    <property type="entry name" value="V-set"/>
    <property type="match status" value="1"/>
</dbReference>
<evidence type="ECO:0000256" key="2">
    <source>
        <dbReference type="ARBA" id="ARBA00022475"/>
    </source>
</evidence>
<evidence type="ECO:0000313" key="13">
    <source>
        <dbReference type="Ensembl" id="ENSSDUP00000032739.1"/>
    </source>
</evidence>
<dbReference type="GeneTree" id="ENSGT01020000230622"/>
<evidence type="ECO:0000256" key="1">
    <source>
        <dbReference type="ARBA" id="ARBA00004251"/>
    </source>
</evidence>
<reference evidence="13" key="2">
    <citation type="submission" date="2025-09" db="UniProtKB">
        <authorList>
            <consortium name="Ensembl"/>
        </authorList>
    </citation>
    <scope>IDENTIFICATION</scope>
</reference>
<evidence type="ECO:0000256" key="6">
    <source>
        <dbReference type="ARBA" id="ARBA00023136"/>
    </source>
</evidence>
<keyword evidence="2" id="KW-1003">Cell membrane</keyword>
<feature type="signal peptide" evidence="11">
    <location>
        <begin position="1"/>
        <end position="24"/>
    </location>
</feature>
<dbReference type="GO" id="GO:0042102">
    <property type="term" value="P:positive regulation of T cell proliferation"/>
    <property type="evidence" value="ECO:0007669"/>
    <property type="project" value="TreeGrafter"/>
</dbReference>
<evidence type="ECO:0000313" key="14">
    <source>
        <dbReference type="Proteomes" id="UP000261420"/>
    </source>
</evidence>
<dbReference type="Ensembl" id="ENSSDUT00000033300.1">
    <property type="protein sequence ID" value="ENSSDUP00000032739.1"/>
    <property type="gene ID" value="ENSSDUG00000023530.1"/>
</dbReference>
<organism evidence="13 14">
    <name type="scientific">Seriola dumerili</name>
    <name type="common">Greater amberjack</name>
    <name type="synonym">Caranx dumerili</name>
    <dbReference type="NCBI Taxonomy" id="41447"/>
    <lineage>
        <taxon>Eukaryota</taxon>
        <taxon>Metazoa</taxon>
        <taxon>Chordata</taxon>
        <taxon>Craniata</taxon>
        <taxon>Vertebrata</taxon>
        <taxon>Euteleostomi</taxon>
        <taxon>Actinopterygii</taxon>
        <taxon>Neopterygii</taxon>
        <taxon>Teleostei</taxon>
        <taxon>Neoteleostei</taxon>
        <taxon>Acanthomorphata</taxon>
        <taxon>Carangaria</taxon>
        <taxon>Carangiformes</taxon>
        <taxon>Carangidae</taxon>
        <taxon>Seriola</taxon>
    </lineage>
</organism>
<keyword evidence="14" id="KW-1185">Reference proteome</keyword>
<keyword evidence="10" id="KW-0393">Immunoglobulin domain</keyword>
<dbReference type="PANTHER" id="PTHR25466">
    <property type="entry name" value="T-LYMPHOCYTE ACTIVATION ANTIGEN"/>
    <property type="match status" value="1"/>
</dbReference>
<dbReference type="Gene3D" id="2.60.40.10">
    <property type="entry name" value="Immunoglobulins"/>
    <property type="match status" value="1"/>
</dbReference>
<dbReference type="PROSITE" id="PS50835">
    <property type="entry name" value="IG_LIKE"/>
    <property type="match status" value="1"/>
</dbReference>
<keyword evidence="8" id="KW-0675">Receptor</keyword>
<dbReference type="InterPro" id="IPR013106">
    <property type="entry name" value="Ig_V-set"/>
</dbReference>
<evidence type="ECO:0000256" key="9">
    <source>
        <dbReference type="ARBA" id="ARBA00023180"/>
    </source>
</evidence>
<dbReference type="InterPro" id="IPR051713">
    <property type="entry name" value="T-cell_Activation_Regulation"/>
</dbReference>
<sequence>KKCLWSFCCKVVVCLLLTICCSVADTEVFCVVMESCILPCSFQGDTDVVIHWIQVTAGNSPVHSFYHNKDQLTHQDQRFSGRTSLFTDQISGGNLTGLQVQDQGRYKCYTSSNRGNNDSYINLKVEGEKHTVNIVKLPQTAETFIMTRLHDALMQNVQNCIKFYPFFHFSFSQCFKHWNNDPLRCLKVLLQESDLEIQPKSDRPDPDWS</sequence>
<feature type="domain" description="Ig-like" evidence="12">
    <location>
        <begin position="38"/>
        <end position="124"/>
    </location>
</feature>
<dbReference type="GO" id="GO:0042130">
    <property type="term" value="P:negative regulation of T cell proliferation"/>
    <property type="evidence" value="ECO:0007669"/>
    <property type="project" value="TreeGrafter"/>
</dbReference>
<accession>A0A3B4VQB5</accession>
<keyword evidence="6" id="KW-0472">Membrane</keyword>
<dbReference type="GO" id="GO:0006955">
    <property type="term" value="P:immune response"/>
    <property type="evidence" value="ECO:0007669"/>
    <property type="project" value="TreeGrafter"/>
</dbReference>
<name>A0A3B4VQB5_SERDU</name>
<proteinExistence type="predicted"/>
<dbReference type="FunFam" id="2.60.40.10:FF:000142">
    <property type="entry name" value="V-set domain-containing T-cell activation inhibitor 1"/>
    <property type="match status" value="1"/>
</dbReference>
<keyword evidence="4 11" id="KW-0732">Signal</keyword>
<keyword evidence="9" id="KW-0325">Glycoprotein</keyword>
<evidence type="ECO:0000256" key="8">
    <source>
        <dbReference type="ARBA" id="ARBA00023170"/>
    </source>
</evidence>
<evidence type="ECO:0000259" key="12">
    <source>
        <dbReference type="PROSITE" id="PS50835"/>
    </source>
</evidence>